<dbReference type="EMBL" id="CP092868">
    <property type="protein sequence ID" value="UYV69587.1"/>
    <property type="molecule type" value="Genomic_DNA"/>
</dbReference>
<dbReference type="Proteomes" id="UP001235939">
    <property type="component" value="Chromosome 06"/>
</dbReference>
<name>A0ABY6KP25_9ARAC</name>
<reference evidence="1 2" key="1">
    <citation type="submission" date="2022-01" db="EMBL/GenBank/DDBJ databases">
        <title>A chromosomal length assembly of Cordylochernes scorpioides.</title>
        <authorList>
            <person name="Zeh D."/>
            <person name="Zeh J."/>
        </authorList>
    </citation>
    <scope>NUCLEOTIDE SEQUENCE [LARGE SCALE GENOMIC DNA]</scope>
    <source>
        <strain evidence="1">IN4F17</strain>
        <tissue evidence="1">Whole Body</tissue>
    </source>
</reference>
<organism evidence="1 2">
    <name type="scientific">Cordylochernes scorpioides</name>
    <dbReference type="NCBI Taxonomy" id="51811"/>
    <lineage>
        <taxon>Eukaryota</taxon>
        <taxon>Metazoa</taxon>
        <taxon>Ecdysozoa</taxon>
        <taxon>Arthropoda</taxon>
        <taxon>Chelicerata</taxon>
        <taxon>Arachnida</taxon>
        <taxon>Pseudoscorpiones</taxon>
        <taxon>Cheliferoidea</taxon>
        <taxon>Chernetidae</taxon>
        <taxon>Cordylochernes</taxon>
    </lineage>
</organism>
<proteinExistence type="predicted"/>
<evidence type="ECO:0000313" key="1">
    <source>
        <dbReference type="EMBL" id="UYV69587.1"/>
    </source>
</evidence>
<gene>
    <name evidence="1" type="ORF">LAZ67_6004030</name>
</gene>
<evidence type="ECO:0000313" key="2">
    <source>
        <dbReference type="Proteomes" id="UP001235939"/>
    </source>
</evidence>
<accession>A0ABY6KP25</accession>
<sequence>MYADDPFALSVRYHTVQRRLRQQLEAAEAPKKIEGVLELHLSNEVIREVYIDEIGLPDSRPPPAPPAGDFTFAELNICRWKQAGLTPLHSEEEVFDLCFWNSCLFYRDIWWKLSWIIPTLPKPSEVAVESKD</sequence>
<protein>
    <submittedName>
        <fullName evidence="1">Uncharacterized protein</fullName>
    </submittedName>
</protein>
<keyword evidence="2" id="KW-1185">Reference proteome</keyword>